<dbReference type="SMART" id="SM00020">
    <property type="entry name" value="Tryp_SPc"/>
    <property type="match status" value="1"/>
</dbReference>
<dbReference type="InterPro" id="IPR051487">
    <property type="entry name" value="Ser/Thr_Proteases_Immune/Dev"/>
</dbReference>
<evidence type="ECO:0000256" key="2">
    <source>
        <dbReference type="ARBA" id="ARBA00022525"/>
    </source>
</evidence>
<dbReference type="Proteomes" id="UP001168821">
    <property type="component" value="Unassembled WGS sequence"/>
</dbReference>
<comment type="caution">
    <text evidence="10">The sequence shown here is derived from an EMBL/GenBank/DDBJ whole genome shotgun (WGS) entry which is preliminary data.</text>
</comment>
<dbReference type="FunFam" id="2.40.10.10:FF:000054">
    <property type="entry name" value="Complement C1r subcomponent"/>
    <property type="match status" value="1"/>
</dbReference>
<dbReference type="Pfam" id="PF00089">
    <property type="entry name" value="Trypsin"/>
    <property type="match status" value="1"/>
</dbReference>
<dbReference type="SUPFAM" id="SSF50494">
    <property type="entry name" value="Trypsin-like serine proteases"/>
    <property type="match status" value="1"/>
</dbReference>
<organism evidence="10 11">
    <name type="scientific">Zophobas morio</name>
    <dbReference type="NCBI Taxonomy" id="2755281"/>
    <lineage>
        <taxon>Eukaryota</taxon>
        <taxon>Metazoa</taxon>
        <taxon>Ecdysozoa</taxon>
        <taxon>Arthropoda</taxon>
        <taxon>Hexapoda</taxon>
        <taxon>Insecta</taxon>
        <taxon>Pterygota</taxon>
        <taxon>Neoptera</taxon>
        <taxon>Endopterygota</taxon>
        <taxon>Coleoptera</taxon>
        <taxon>Polyphaga</taxon>
        <taxon>Cucujiformia</taxon>
        <taxon>Tenebrionidae</taxon>
        <taxon>Zophobas</taxon>
    </lineage>
</organism>
<evidence type="ECO:0000256" key="8">
    <source>
        <dbReference type="SAM" id="SignalP"/>
    </source>
</evidence>
<name>A0AA38J594_9CUCU</name>
<dbReference type="InterPro" id="IPR001254">
    <property type="entry name" value="Trypsin_dom"/>
</dbReference>
<accession>A0AA38J594</accession>
<feature type="signal peptide" evidence="8">
    <location>
        <begin position="1"/>
        <end position="18"/>
    </location>
</feature>
<protein>
    <recommendedName>
        <fullName evidence="9">Peptidase S1 domain-containing protein</fullName>
    </recommendedName>
</protein>
<dbReference type="InterPro" id="IPR001314">
    <property type="entry name" value="Peptidase_S1A"/>
</dbReference>
<dbReference type="GO" id="GO:0005576">
    <property type="term" value="C:extracellular region"/>
    <property type="evidence" value="ECO:0007669"/>
    <property type="project" value="UniProtKB-SubCell"/>
</dbReference>
<dbReference type="PROSITE" id="PS50240">
    <property type="entry name" value="TRYPSIN_DOM"/>
    <property type="match status" value="1"/>
</dbReference>
<dbReference type="Gene3D" id="2.40.10.10">
    <property type="entry name" value="Trypsin-like serine proteases"/>
    <property type="match status" value="1"/>
</dbReference>
<dbReference type="AlphaFoldDB" id="A0AA38J594"/>
<feature type="region of interest" description="Disordered" evidence="7">
    <location>
        <begin position="77"/>
        <end position="96"/>
    </location>
</feature>
<comment type="subcellular location">
    <subcellularLocation>
        <location evidence="1">Secreted</location>
    </subcellularLocation>
</comment>
<feature type="domain" description="Peptidase S1" evidence="9">
    <location>
        <begin position="92"/>
        <end position="334"/>
    </location>
</feature>
<evidence type="ECO:0000256" key="1">
    <source>
        <dbReference type="ARBA" id="ARBA00004613"/>
    </source>
</evidence>
<dbReference type="InterPro" id="IPR041515">
    <property type="entry name" value="PPAF-2-like_Clip"/>
</dbReference>
<dbReference type="PROSITE" id="PS00134">
    <property type="entry name" value="TRYPSIN_HIS"/>
    <property type="match status" value="1"/>
</dbReference>
<evidence type="ECO:0000256" key="7">
    <source>
        <dbReference type="SAM" id="MobiDB-lite"/>
    </source>
</evidence>
<dbReference type="PANTHER" id="PTHR24256">
    <property type="entry name" value="TRYPTASE-RELATED"/>
    <property type="match status" value="1"/>
</dbReference>
<keyword evidence="11" id="KW-1185">Reference proteome</keyword>
<keyword evidence="5" id="KW-0325">Glycoprotein</keyword>
<evidence type="ECO:0000313" key="10">
    <source>
        <dbReference type="EMBL" id="KAJ3667051.1"/>
    </source>
</evidence>
<dbReference type="CDD" id="cd00190">
    <property type="entry name" value="Tryp_SPc"/>
    <property type="match status" value="1"/>
</dbReference>
<sequence>MWPLAFVVLLLAPSYSQSQETDTCKCVFYYLCVNGTIVVDGNVDGLLDERLGEACDCKCPDGQVCCSLGNATSILPPPPTTCGQRNPDGVGPKSGSNDEDVNFGEFPWAIDILLENRAFRCAGSLIHPAVVLTAAHCVLRKKTYIARAGEWDNSGTGELLKHQDLLVDSVKIHEDYNPAVYYNDVALLFLKGAFNLSAHIQPVCLAGAGFSGSSERCYVVGRGKDQNGQYNPILKKIDLPLVDKASCENSLKRSPKLGHNFKLHGSFLCAGGEKGKDACVGDGGGSLVCPISGEEEKFEQVGIVAWGLGCHQENTPAAYSNVPFLREWVDKQMKEWDFDKSSYTFPK</sequence>
<dbReference type="Pfam" id="PF18322">
    <property type="entry name" value="CLIP_1"/>
    <property type="match status" value="1"/>
</dbReference>
<dbReference type="GO" id="GO:0006508">
    <property type="term" value="P:proteolysis"/>
    <property type="evidence" value="ECO:0007669"/>
    <property type="project" value="InterPro"/>
</dbReference>
<keyword evidence="2" id="KW-0964">Secreted</keyword>
<comment type="similarity">
    <text evidence="6">Belongs to the peptidase S1 family. CLIP subfamily.</text>
</comment>
<evidence type="ECO:0000256" key="4">
    <source>
        <dbReference type="ARBA" id="ARBA00023157"/>
    </source>
</evidence>
<evidence type="ECO:0000256" key="6">
    <source>
        <dbReference type="ARBA" id="ARBA00024195"/>
    </source>
</evidence>
<reference evidence="10" key="1">
    <citation type="journal article" date="2023" name="G3 (Bethesda)">
        <title>Whole genome assemblies of Zophobas morio and Tenebrio molitor.</title>
        <authorList>
            <person name="Kaur S."/>
            <person name="Stinson S.A."/>
            <person name="diCenzo G.C."/>
        </authorList>
    </citation>
    <scope>NUCLEOTIDE SEQUENCE</scope>
    <source>
        <strain evidence="10">QUZm001</strain>
    </source>
</reference>
<dbReference type="PRINTS" id="PR00722">
    <property type="entry name" value="CHYMOTRYPSIN"/>
</dbReference>
<dbReference type="InterPro" id="IPR009003">
    <property type="entry name" value="Peptidase_S1_PA"/>
</dbReference>
<evidence type="ECO:0000259" key="9">
    <source>
        <dbReference type="PROSITE" id="PS50240"/>
    </source>
</evidence>
<keyword evidence="4" id="KW-1015">Disulfide bond</keyword>
<keyword evidence="3 8" id="KW-0732">Signal</keyword>
<evidence type="ECO:0000313" key="11">
    <source>
        <dbReference type="Proteomes" id="UP001168821"/>
    </source>
</evidence>
<dbReference type="InterPro" id="IPR018114">
    <property type="entry name" value="TRYPSIN_HIS"/>
</dbReference>
<gene>
    <name evidence="10" type="ORF">Zmor_002460</name>
</gene>
<evidence type="ECO:0000256" key="5">
    <source>
        <dbReference type="ARBA" id="ARBA00023180"/>
    </source>
</evidence>
<dbReference type="FunFam" id="2.40.10.10:FF:000068">
    <property type="entry name" value="transmembrane protease serine 2"/>
    <property type="match status" value="1"/>
</dbReference>
<dbReference type="GO" id="GO:0004252">
    <property type="term" value="F:serine-type endopeptidase activity"/>
    <property type="evidence" value="ECO:0007669"/>
    <property type="project" value="InterPro"/>
</dbReference>
<evidence type="ECO:0000256" key="3">
    <source>
        <dbReference type="ARBA" id="ARBA00022729"/>
    </source>
</evidence>
<proteinExistence type="inferred from homology"/>
<dbReference type="InterPro" id="IPR043504">
    <property type="entry name" value="Peptidase_S1_PA_chymotrypsin"/>
</dbReference>
<dbReference type="EMBL" id="JALNTZ010000001">
    <property type="protein sequence ID" value="KAJ3667051.1"/>
    <property type="molecule type" value="Genomic_DNA"/>
</dbReference>
<feature type="chain" id="PRO_5041377115" description="Peptidase S1 domain-containing protein" evidence="8">
    <location>
        <begin position="19"/>
        <end position="347"/>
    </location>
</feature>